<feature type="compositionally biased region" description="Basic and acidic residues" evidence="1">
    <location>
        <begin position="1"/>
        <end position="33"/>
    </location>
</feature>
<evidence type="ECO:0000256" key="1">
    <source>
        <dbReference type="SAM" id="MobiDB-lite"/>
    </source>
</evidence>
<feature type="compositionally biased region" description="Pro residues" evidence="1">
    <location>
        <begin position="87"/>
        <end position="96"/>
    </location>
</feature>
<feature type="compositionally biased region" description="Pro residues" evidence="1">
    <location>
        <begin position="125"/>
        <end position="144"/>
    </location>
</feature>
<dbReference type="AlphaFoldDB" id="A0AAQ3XDI7"/>
<feature type="compositionally biased region" description="Basic residues" evidence="1">
    <location>
        <begin position="97"/>
        <end position="120"/>
    </location>
</feature>
<feature type="region of interest" description="Disordered" evidence="1">
    <location>
        <begin position="1"/>
        <end position="161"/>
    </location>
</feature>
<proteinExistence type="predicted"/>
<dbReference type="EMBL" id="CP144753">
    <property type="protein sequence ID" value="WVZ92337.1"/>
    <property type="molecule type" value="Genomic_DNA"/>
</dbReference>
<feature type="compositionally biased region" description="Low complexity" evidence="1">
    <location>
        <begin position="145"/>
        <end position="161"/>
    </location>
</feature>
<name>A0AAQ3XDI7_PASNO</name>
<keyword evidence="3" id="KW-1185">Reference proteome</keyword>
<sequence>MHVRGDPKLKECECGGEDKSLGKERASNGDRFETLAASSPLPRSDPHPPPPCARPSPSPHTDPAPARRAPPTEPPRLPNAPARPRLDPAPGPSPPSRPRRALLLPRRRRASPRHSPLRLRYRPDSPSPALGPPRPGAPPCPPHPGAAAAPRCPASPPARAHPAALPSLVRRVAVDGRGVQRRCDVVAGGSACRVAAMRFPLVSAFPLPLPFRPAALPRSSKRATDRLPVSSLLPASFGNTGSVHPCANQFLNTSDLCGMPTLRFLGLAVVLRTHNAGSPSRFLVGWNFSFFYTTSHSAVVFKATLLSFVAAKNIGRMLKNWKHSRSLNFLSE</sequence>
<reference evidence="2 3" key="1">
    <citation type="submission" date="2024-02" db="EMBL/GenBank/DDBJ databases">
        <title>High-quality chromosome-scale genome assembly of Pensacola bahiagrass (Paspalum notatum Flugge var. saurae).</title>
        <authorList>
            <person name="Vega J.M."/>
            <person name="Podio M."/>
            <person name="Orjuela J."/>
            <person name="Siena L.A."/>
            <person name="Pessino S.C."/>
            <person name="Combes M.C."/>
            <person name="Mariac C."/>
            <person name="Albertini E."/>
            <person name="Pupilli F."/>
            <person name="Ortiz J.P.A."/>
            <person name="Leblanc O."/>
        </authorList>
    </citation>
    <scope>NUCLEOTIDE SEQUENCE [LARGE SCALE GENOMIC DNA]</scope>
    <source>
        <strain evidence="2">R1</strain>
        <tissue evidence="2">Leaf</tissue>
    </source>
</reference>
<feature type="compositionally biased region" description="Pro residues" evidence="1">
    <location>
        <begin position="47"/>
        <end position="62"/>
    </location>
</feature>
<protein>
    <submittedName>
        <fullName evidence="2">Uncharacterized protein</fullName>
    </submittedName>
</protein>
<accession>A0AAQ3XDI7</accession>
<evidence type="ECO:0000313" key="3">
    <source>
        <dbReference type="Proteomes" id="UP001341281"/>
    </source>
</evidence>
<organism evidence="2 3">
    <name type="scientific">Paspalum notatum var. saurae</name>
    <dbReference type="NCBI Taxonomy" id="547442"/>
    <lineage>
        <taxon>Eukaryota</taxon>
        <taxon>Viridiplantae</taxon>
        <taxon>Streptophyta</taxon>
        <taxon>Embryophyta</taxon>
        <taxon>Tracheophyta</taxon>
        <taxon>Spermatophyta</taxon>
        <taxon>Magnoliopsida</taxon>
        <taxon>Liliopsida</taxon>
        <taxon>Poales</taxon>
        <taxon>Poaceae</taxon>
        <taxon>PACMAD clade</taxon>
        <taxon>Panicoideae</taxon>
        <taxon>Andropogonodae</taxon>
        <taxon>Paspaleae</taxon>
        <taxon>Paspalinae</taxon>
        <taxon>Paspalum</taxon>
    </lineage>
</organism>
<evidence type="ECO:0000313" key="2">
    <source>
        <dbReference type="EMBL" id="WVZ92337.1"/>
    </source>
</evidence>
<dbReference type="Proteomes" id="UP001341281">
    <property type="component" value="Chromosome 09"/>
</dbReference>
<gene>
    <name evidence="2" type="ORF">U9M48_038411</name>
</gene>